<keyword evidence="1" id="KW-0812">Transmembrane</keyword>
<evidence type="ECO:0000313" key="3">
    <source>
        <dbReference type="Proteomes" id="UP000672602"/>
    </source>
</evidence>
<dbReference type="EMBL" id="JAGMWN010000006">
    <property type="protein sequence ID" value="MBP5858023.1"/>
    <property type="molecule type" value="Genomic_DNA"/>
</dbReference>
<keyword evidence="3" id="KW-1185">Reference proteome</keyword>
<feature type="transmembrane region" description="Helical" evidence="1">
    <location>
        <begin position="12"/>
        <end position="31"/>
    </location>
</feature>
<dbReference type="PANTHER" id="PTHR16128">
    <property type="entry name" value="FAD/NAD(P)-BINDING OXIDOREDUCTASE FAMILY PROTEIN"/>
    <property type="match status" value="1"/>
</dbReference>
<dbReference type="Gene3D" id="3.50.50.60">
    <property type="entry name" value="FAD/NAD(P)-binding domain"/>
    <property type="match status" value="1"/>
</dbReference>
<gene>
    <name evidence="2" type="ORF">KAJ83_13475</name>
</gene>
<dbReference type="AlphaFoldDB" id="A0A8J7SJW0"/>
<name>A0A8J7SJW0_9PROT</name>
<comment type="caution">
    <text evidence="2">The sequence shown here is derived from an EMBL/GenBank/DDBJ whole genome shotgun (WGS) entry which is preliminary data.</text>
</comment>
<dbReference type="SUPFAM" id="SSF51905">
    <property type="entry name" value="FAD/NAD(P)-binding domain"/>
    <property type="match status" value="1"/>
</dbReference>
<dbReference type="Gene3D" id="3.90.660.10">
    <property type="match status" value="1"/>
</dbReference>
<keyword evidence="1" id="KW-1133">Transmembrane helix</keyword>
<protein>
    <submittedName>
        <fullName evidence="2">NAD(P)-binding protein</fullName>
    </submittedName>
</protein>
<accession>A0A8J7SJW0</accession>
<dbReference type="InterPro" id="IPR036188">
    <property type="entry name" value="FAD/NAD-bd_sf"/>
</dbReference>
<dbReference type="Proteomes" id="UP000672602">
    <property type="component" value="Unassembled WGS sequence"/>
</dbReference>
<dbReference type="PROSITE" id="PS51257">
    <property type="entry name" value="PROKAR_LIPOPROTEIN"/>
    <property type="match status" value="1"/>
</dbReference>
<dbReference type="PANTHER" id="PTHR16128:SF5">
    <property type="entry name" value="FAD_NAD(P)-BINDING OXIDOREDUCTASE FAMILY PROTEIN"/>
    <property type="match status" value="1"/>
</dbReference>
<proteinExistence type="predicted"/>
<organism evidence="2 3">
    <name type="scientific">Marivibrio halodurans</name>
    <dbReference type="NCBI Taxonomy" id="2039722"/>
    <lineage>
        <taxon>Bacteria</taxon>
        <taxon>Pseudomonadati</taxon>
        <taxon>Pseudomonadota</taxon>
        <taxon>Alphaproteobacteria</taxon>
        <taxon>Rhodospirillales</taxon>
        <taxon>Rhodospirillaceae</taxon>
        <taxon>Marivibrio</taxon>
    </lineage>
</organism>
<dbReference type="Pfam" id="PF13450">
    <property type="entry name" value="NAD_binding_8"/>
    <property type="match status" value="1"/>
</dbReference>
<evidence type="ECO:0000256" key="1">
    <source>
        <dbReference type="SAM" id="Phobius"/>
    </source>
</evidence>
<dbReference type="RefSeq" id="WP_210682607.1">
    <property type="nucleotide sequence ID" value="NZ_JAGMWN010000006.1"/>
</dbReference>
<evidence type="ECO:0000313" key="2">
    <source>
        <dbReference type="EMBL" id="MBP5858023.1"/>
    </source>
</evidence>
<keyword evidence="1" id="KW-0472">Membrane</keyword>
<reference evidence="2" key="1">
    <citation type="submission" date="2021-04" db="EMBL/GenBank/DDBJ databases">
        <authorList>
            <person name="Zhang D.-C."/>
        </authorList>
    </citation>
    <scope>NUCLEOTIDE SEQUENCE</scope>
    <source>
        <strain evidence="2">CGMCC 1.15697</strain>
    </source>
</reference>
<sequence length="349" mass="35939">MAEPRDGPSVLIVGAGLAGVACGLALDAAGFRVRLVDKGRAPGGRLATSATGGSPSGMGQDAPWRFDHGAQYVTARDDDFRQALDRLVAGGSAARWDGRFLTLRPDGTAPEADPPPRYVGVPGMTQIPGQLAFDLDLALEAEMPPPDRMADGGWDLGAYGAADLFLVTAPAAQARDLLAAAPDLAARTDAARFAPCIAAMVGFQGGIDLPAAGFFVEDPDGVLAWVGVNGGKPGRPSGTTCLTLHGTAEWSAAHLDTDKDVAKHALLRRFRALAGDALGLDLPGTPAYFAAHRWRHARAVSFAAACFDEGADAGFAGDWAPPDGRGAGRAEDAWRGGRALARAVIAARG</sequence>